<dbReference type="RefSeq" id="WP_263951909.1">
    <property type="nucleotide sequence ID" value="NZ_JAOYFC010000001.1"/>
</dbReference>
<evidence type="ECO:0000313" key="5">
    <source>
        <dbReference type="Proteomes" id="UP001208041"/>
    </source>
</evidence>
<reference evidence="4" key="1">
    <citation type="submission" date="2022-10" db="EMBL/GenBank/DDBJ databases">
        <authorList>
            <person name="Yue Y."/>
        </authorList>
    </citation>
    <scope>NUCLEOTIDE SEQUENCE</scope>
    <source>
        <strain evidence="4">Z654</strain>
    </source>
</reference>
<dbReference type="PANTHER" id="PTHR30531">
    <property type="entry name" value="FLAGELLAR BIOSYNTHETIC PROTEIN FLHB"/>
    <property type="match status" value="1"/>
</dbReference>
<keyword evidence="3" id="KW-1133">Transmembrane helix</keyword>
<dbReference type="GO" id="GO:0009306">
    <property type="term" value="P:protein secretion"/>
    <property type="evidence" value="ECO:0007669"/>
    <property type="project" value="InterPro"/>
</dbReference>
<accession>A0AAE3LQ29</accession>
<evidence type="ECO:0000256" key="3">
    <source>
        <dbReference type="SAM" id="Phobius"/>
    </source>
</evidence>
<keyword evidence="5" id="KW-1185">Reference proteome</keyword>
<dbReference type="AlphaFoldDB" id="A0AAE3LQ29"/>
<dbReference type="InterPro" id="IPR006135">
    <property type="entry name" value="T3SS_substrate_exporter"/>
</dbReference>
<sequence length="356" mass="38772">MSQNDEGEKQYEASQQKLDDARKKGEIPRSTDLITAASFTGFLIALFVFGPNAIPRSAAALSILLHSPQNFVAATTTASLTGAIASSLFPLAPLFVLPVVMVIGVVFFQKGFVFAPAKLEPKLSKISPLSNLKNKFGRSGLFEFGKSTAKLVLVSIILGVFLAKKRAVILSIANLSAQQAIIGMMSLIVQFVVVVVLISVCIGVVDYLFQYKEHHRKNMMSRKELTDEQKNSEGDPHQKGQRRQRGQEIALNKMMIEVPKADVVLVNPTHFAVALVWNKKSGGAPVCVAKGVDEVAMRIRETAIENGVPIHRDPPATRAIYATVELGEEVHAEHYEAVALAIRFAESVRKKAGNLT</sequence>
<organism evidence="4 5">
    <name type="scientific">Halocynthiibacter halioticoli</name>
    <dbReference type="NCBI Taxonomy" id="2986804"/>
    <lineage>
        <taxon>Bacteria</taxon>
        <taxon>Pseudomonadati</taxon>
        <taxon>Pseudomonadota</taxon>
        <taxon>Alphaproteobacteria</taxon>
        <taxon>Rhodobacterales</taxon>
        <taxon>Paracoccaceae</taxon>
        <taxon>Halocynthiibacter</taxon>
    </lineage>
</organism>
<dbReference type="Pfam" id="PF01312">
    <property type="entry name" value="Bac_export_2"/>
    <property type="match status" value="1"/>
</dbReference>
<keyword evidence="3" id="KW-0812">Transmembrane</keyword>
<evidence type="ECO:0000313" key="4">
    <source>
        <dbReference type="EMBL" id="MCV6823079.1"/>
    </source>
</evidence>
<name>A0AAE3LQ29_9RHOB</name>
<dbReference type="EMBL" id="JAOYFC010000001">
    <property type="protein sequence ID" value="MCV6823079.1"/>
    <property type="molecule type" value="Genomic_DNA"/>
</dbReference>
<keyword evidence="4" id="KW-0966">Cell projection</keyword>
<evidence type="ECO:0000256" key="1">
    <source>
        <dbReference type="ARBA" id="ARBA00010690"/>
    </source>
</evidence>
<dbReference type="InterPro" id="IPR029025">
    <property type="entry name" value="T3SS_substrate_exporter_C"/>
</dbReference>
<keyword evidence="4" id="KW-0969">Cilium</keyword>
<keyword evidence="3" id="KW-0472">Membrane</keyword>
<feature type="transmembrane region" description="Helical" evidence="3">
    <location>
        <begin position="95"/>
        <end position="119"/>
    </location>
</feature>
<dbReference type="SUPFAM" id="SSF160544">
    <property type="entry name" value="EscU C-terminal domain-like"/>
    <property type="match status" value="1"/>
</dbReference>
<feature type="transmembrane region" description="Helical" evidence="3">
    <location>
        <begin position="181"/>
        <end position="209"/>
    </location>
</feature>
<keyword evidence="4" id="KW-0282">Flagellum</keyword>
<dbReference type="PRINTS" id="PR00950">
    <property type="entry name" value="TYPE3IMSPROT"/>
</dbReference>
<comment type="caution">
    <text evidence="4">The sequence shown here is derived from an EMBL/GenBank/DDBJ whole genome shotgun (WGS) entry which is preliminary data.</text>
</comment>
<evidence type="ECO:0000256" key="2">
    <source>
        <dbReference type="SAM" id="MobiDB-lite"/>
    </source>
</evidence>
<dbReference type="Gene3D" id="3.40.1690.10">
    <property type="entry name" value="secretion proteins EscU"/>
    <property type="match status" value="1"/>
</dbReference>
<protein>
    <submittedName>
        <fullName evidence="4">Flagellar type III secretion system protein FlhB</fullName>
    </submittedName>
</protein>
<gene>
    <name evidence="4" type="ORF">OH136_00805</name>
</gene>
<feature type="compositionally biased region" description="Basic and acidic residues" evidence="2">
    <location>
        <begin position="221"/>
        <end position="238"/>
    </location>
</feature>
<dbReference type="PANTHER" id="PTHR30531:SF12">
    <property type="entry name" value="FLAGELLAR BIOSYNTHETIC PROTEIN FLHB"/>
    <property type="match status" value="1"/>
</dbReference>
<feature type="region of interest" description="Disordered" evidence="2">
    <location>
        <begin position="1"/>
        <end position="24"/>
    </location>
</feature>
<proteinExistence type="inferred from homology"/>
<dbReference type="Proteomes" id="UP001208041">
    <property type="component" value="Unassembled WGS sequence"/>
</dbReference>
<comment type="similarity">
    <text evidence="1">Belongs to the type III secretion exporter family.</text>
</comment>
<feature type="transmembrane region" description="Helical" evidence="3">
    <location>
        <begin position="33"/>
        <end position="50"/>
    </location>
</feature>
<dbReference type="GO" id="GO:0005886">
    <property type="term" value="C:plasma membrane"/>
    <property type="evidence" value="ECO:0007669"/>
    <property type="project" value="TreeGrafter"/>
</dbReference>
<feature type="region of interest" description="Disordered" evidence="2">
    <location>
        <begin position="220"/>
        <end position="244"/>
    </location>
</feature>